<dbReference type="Proteomes" id="UP001079657">
    <property type="component" value="Unassembled WGS sequence"/>
</dbReference>
<gene>
    <name evidence="2" type="ORF">OXH55_07630</name>
</gene>
<keyword evidence="2" id="KW-0032">Aminotransferase</keyword>
<dbReference type="SUPFAM" id="SSF53383">
    <property type="entry name" value="PLP-dependent transferases"/>
    <property type="match status" value="1"/>
</dbReference>
<comment type="similarity">
    <text evidence="1">Belongs to the DegT/DnrJ/EryC1 family.</text>
</comment>
<keyword evidence="3" id="KW-1185">Reference proteome</keyword>
<dbReference type="PIRSF" id="PIRSF000390">
    <property type="entry name" value="PLP_StrS"/>
    <property type="match status" value="1"/>
</dbReference>
<dbReference type="InterPro" id="IPR026385">
    <property type="entry name" value="LegC-like"/>
</dbReference>
<dbReference type="CDD" id="cd00616">
    <property type="entry name" value="AHBA_syn"/>
    <property type="match status" value="1"/>
</dbReference>
<evidence type="ECO:0000313" key="3">
    <source>
        <dbReference type="Proteomes" id="UP001079657"/>
    </source>
</evidence>
<dbReference type="EMBL" id="JAPQES010000002">
    <property type="protein sequence ID" value="MCY6370504.1"/>
    <property type="molecule type" value="Genomic_DNA"/>
</dbReference>
<dbReference type="GO" id="GO:0008483">
    <property type="term" value="F:transaminase activity"/>
    <property type="evidence" value="ECO:0007669"/>
    <property type="project" value="UniProtKB-KW"/>
</dbReference>
<keyword evidence="2" id="KW-0808">Transferase</keyword>
<organism evidence="2 3">
    <name type="scientific">Clostridium ganghwense</name>
    <dbReference type="NCBI Taxonomy" id="312089"/>
    <lineage>
        <taxon>Bacteria</taxon>
        <taxon>Bacillati</taxon>
        <taxon>Bacillota</taxon>
        <taxon>Clostridia</taxon>
        <taxon>Eubacteriales</taxon>
        <taxon>Clostridiaceae</taxon>
        <taxon>Clostridium</taxon>
    </lineage>
</organism>
<dbReference type="InterPro" id="IPR015424">
    <property type="entry name" value="PyrdxlP-dep_Trfase"/>
</dbReference>
<name>A0ABT4CN68_9CLOT</name>
<reference evidence="2" key="1">
    <citation type="submission" date="2022-12" db="EMBL/GenBank/DDBJ databases">
        <authorList>
            <person name="Wang J."/>
        </authorList>
    </citation>
    <scope>NUCLEOTIDE SEQUENCE</scope>
    <source>
        <strain evidence="2">HY-42-06</strain>
    </source>
</reference>
<comment type="caution">
    <text evidence="2">The sequence shown here is derived from an EMBL/GenBank/DDBJ whole genome shotgun (WGS) entry which is preliminary data.</text>
</comment>
<dbReference type="PANTHER" id="PTHR30244">
    <property type="entry name" value="TRANSAMINASE"/>
    <property type="match status" value="1"/>
</dbReference>
<dbReference type="Pfam" id="PF01041">
    <property type="entry name" value="DegT_DnrJ_EryC1"/>
    <property type="match status" value="1"/>
</dbReference>
<dbReference type="InterPro" id="IPR000653">
    <property type="entry name" value="DegT/StrS_aminotransferase"/>
</dbReference>
<proteinExistence type="inferred from homology"/>
<protein>
    <submittedName>
        <fullName evidence="2">LegC family aminotransferase</fullName>
    </submittedName>
</protein>
<dbReference type="Gene3D" id="3.40.640.10">
    <property type="entry name" value="Type I PLP-dependent aspartate aminotransferase-like (Major domain)"/>
    <property type="match status" value="1"/>
</dbReference>
<accession>A0ABT4CN68</accession>
<dbReference type="InterPro" id="IPR015422">
    <property type="entry name" value="PyrdxlP-dep_Trfase_small"/>
</dbReference>
<evidence type="ECO:0000313" key="2">
    <source>
        <dbReference type="EMBL" id="MCY6370504.1"/>
    </source>
</evidence>
<dbReference type="Gene3D" id="3.90.1150.10">
    <property type="entry name" value="Aspartate Aminotransferase, domain 1"/>
    <property type="match status" value="1"/>
</dbReference>
<keyword evidence="1" id="KW-0663">Pyridoxal phosphate</keyword>
<dbReference type="InterPro" id="IPR015421">
    <property type="entry name" value="PyrdxlP-dep_Trfase_major"/>
</dbReference>
<evidence type="ECO:0000256" key="1">
    <source>
        <dbReference type="RuleBase" id="RU004508"/>
    </source>
</evidence>
<dbReference type="NCBIfam" id="TIGR04181">
    <property type="entry name" value="NHT_00031"/>
    <property type="match status" value="1"/>
</dbReference>
<sequence length="367" mass="41298">MIPLCIPEIRGNEWKYVKDCIDTSWVSSVGSYVDLFEEKFAEYVNGQKAVVTMNGTAALQLALVTLGIGEEDEVIVPSMTFISPINTIKYVGATPVFCDCCRDTFVMDAEKIEELITPKTKVIMPVHIYGHPVDMDKVMEIAAKYNLYVIEDATESLGSTYKGRMTGTIGHIGAYSFNGNKLITTGAGGMLVTNDLELGNRAKYLSNQTKTILDNKGCYHEEMGYNFRMPNLLAAFGVAQLENIVEYIKAKRKNAAYYNELLKDIKGITLSGEREWAENCYWLYSILVEDDYRLSRDELMAKLEEEGIQTRPFFMAVHEMPPYKECKHGNMSVTKELCSRGINLPSSVSLTKEQIETVCNVIKKYSK</sequence>
<dbReference type="PANTHER" id="PTHR30244:SF30">
    <property type="entry name" value="BLR5990 PROTEIN"/>
    <property type="match status" value="1"/>
</dbReference>
<dbReference type="RefSeq" id="WP_268049239.1">
    <property type="nucleotide sequence ID" value="NZ_JAPQES010000002.1"/>
</dbReference>